<dbReference type="InterPro" id="IPR013128">
    <property type="entry name" value="Peptidase_C1A"/>
</dbReference>
<dbReference type="AlphaFoldDB" id="A0A921YZ87"/>
<dbReference type="Pfam" id="PF00112">
    <property type="entry name" value="Peptidase_C1"/>
    <property type="match status" value="1"/>
</dbReference>
<feature type="signal peptide" evidence="7">
    <location>
        <begin position="1"/>
        <end position="19"/>
    </location>
</feature>
<keyword evidence="10" id="KW-1185">Reference proteome</keyword>
<sequence length="300" mass="33339">MSLLKAACVLLICMAVATTHTLHPFSDEFIDLINSKQSTWRAGRNFRKDTSLKHIKGLLGVIKDPNPIELPLKTHHPDVIASLPETFDLRDKWPNCPSLNDIRDQGSCGSCWAFGAVEAMTDRYCIHSNGTKQFNFSAQDLLSCCTNCGIGCLGGVPYRAWQYWEMSGIVSGGPYDSSEGCRPYEIAPCQHLVEGDRPPCTEPVRTPECHHSCIDDYTVPYLEDKQFGKKIYRVSGEGNIRAELYNNGPVEAAFIVYLDFLHYKSGVYVHVEGESGDGHAVKILGWGVENGQKYWLAANS</sequence>
<keyword evidence="2 7" id="KW-0732">Signal</keyword>
<comment type="caution">
    <text evidence="9">The sequence shown here is derived from an EMBL/GenBank/DDBJ whole genome shotgun (WGS) entry which is preliminary data.</text>
</comment>
<reference evidence="9" key="2">
    <citation type="submission" date="2020-12" db="EMBL/GenBank/DDBJ databases">
        <authorList>
            <person name="Kanost M."/>
        </authorList>
    </citation>
    <scope>NUCLEOTIDE SEQUENCE</scope>
</reference>
<evidence type="ECO:0000256" key="3">
    <source>
        <dbReference type="ARBA" id="ARBA00022801"/>
    </source>
</evidence>
<dbReference type="SMART" id="SM00645">
    <property type="entry name" value="Pept_C1"/>
    <property type="match status" value="1"/>
</dbReference>
<organism evidence="9 10">
    <name type="scientific">Manduca sexta</name>
    <name type="common">Tobacco hawkmoth</name>
    <name type="synonym">Tobacco hornworm</name>
    <dbReference type="NCBI Taxonomy" id="7130"/>
    <lineage>
        <taxon>Eukaryota</taxon>
        <taxon>Metazoa</taxon>
        <taxon>Ecdysozoa</taxon>
        <taxon>Arthropoda</taxon>
        <taxon>Hexapoda</taxon>
        <taxon>Insecta</taxon>
        <taxon>Pterygota</taxon>
        <taxon>Neoptera</taxon>
        <taxon>Endopterygota</taxon>
        <taxon>Lepidoptera</taxon>
        <taxon>Glossata</taxon>
        <taxon>Ditrysia</taxon>
        <taxon>Bombycoidea</taxon>
        <taxon>Sphingidae</taxon>
        <taxon>Sphinginae</taxon>
        <taxon>Sphingini</taxon>
        <taxon>Manduca</taxon>
    </lineage>
</organism>
<accession>A0A921YZ87</accession>
<feature type="domain" description="Peptidase C1A papain C-terminal" evidence="8">
    <location>
        <begin position="83"/>
        <end position="300"/>
    </location>
</feature>
<dbReference type="Proteomes" id="UP000791440">
    <property type="component" value="Unassembled WGS sequence"/>
</dbReference>
<keyword evidence="5" id="KW-0865">Zymogen</keyword>
<dbReference type="InterPro" id="IPR012599">
    <property type="entry name" value="Propeptide_C1A"/>
</dbReference>
<evidence type="ECO:0000313" key="9">
    <source>
        <dbReference type="EMBL" id="KAG6448409.1"/>
    </source>
</evidence>
<dbReference type="EMBL" id="JH668357">
    <property type="protein sequence ID" value="KAG6448409.1"/>
    <property type="molecule type" value="Genomic_DNA"/>
</dbReference>
<evidence type="ECO:0000259" key="8">
    <source>
        <dbReference type="SMART" id="SM00645"/>
    </source>
</evidence>
<keyword evidence="4" id="KW-0788">Thiol protease</keyword>
<dbReference type="InterPro" id="IPR000169">
    <property type="entry name" value="Pept_cys_AS"/>
</dbReference>
<dbReference type="GO" id="GO:0006508">
    <property type="term" value="P:proteolysis"/>
    <property type="evidence" value="ECO:0007669"/>
    <property type="project" value="UniProtKB-KW"/>
</dbReference>
<evidence type="ECO:0000256" key="7">
    <source>
        <dbReference type="SAM" id="SignalP"/>
    </source>
</evidence>
<dbReference type="PROSITE" id="PS00139">
    <property type="entry name" value="THIOL_PROTEASE_CYS"/>
    <property type="match status" value="1"/>
</dbReference>
<evidence type="ECO:0000256" key="6">
    <source>
        <dbReference type="ARBA" id="ARBA00023157"/>
    </source>
</evidence>
<name>A0A921YZ87_MANSE</name>
<feature type="chain" id="PRO_5036884124" description="Peptidase C1A papain C-terminal domain-containing protein" evidence="7">
    <location>
        <begin position="20"/>
        <end position="300"/>
    </location>
</feature>
<evidence type="ECO:0000256" key="1">
    <source>
        <dbReference type="ARBA" id="ARBA00022670"/>
    </source>
</evidence>
<proteinExistence type="predicted"/>
<keyword evidence="1" id="KW-0645">Protease</keyword>
<keyword evidence="3" id="KW-0378">Hydrolase</keyword>
<evidence type="ECO:0000256" key="2">
    <source>
        <dbReference type="ARBA" id="ARBA00022729"/>
    </source>
</evidence>
<protein>
    <recommendedName>
        <fullName evidence="8">Peptidase C1A papain C-terminal domain-containing protein</fullName>
    </recommendedName>
</protein>
<dbReference type="PANTHER" id="PTHR12411">
    <property type="entry name" value="CYSTEINE PROTEASE FAMILY C1-RELATED"/>
    <property type="match status" value="1"/>
</dbReference>
<evidence type="ECO:0000256" key="5">
    <source>
        <dbReference type="ARBA" id="ARBA00023145"/>
    </source>
</evidence>
<dbReference type="CDD" id="cd02620">
    <property type="entry name" value="Peptidase_C1A_CathepsinB"/>
    <property type="match status" value="1"/>
</dbReference>
<evidence type="ECO:0000256" key="4">
    <source>
        <dbReference type="ARBA" id="ARBA00022807"/>
    </source>
</evidence>
<dbReference type="GO" id="GO:0004197">
    <property type="term" value="F:cysteine-type endopeptidase activity"/>
    <property type="evidence" value="ECO:0007669"/>
    <property type="project" value="InterPro"/>
</dbReference>
<evidence type="ECO:0000313" key="10">
    <source>
        <dbReference type="Proteomes" id="UP000791440"/>
    </source>
</evidence>
<gene>
    <name evidence="9" type="ORF">O3G_MSEX005490</name>
</gene>
<reference evidence="9" key="1">
    <citation type="journal article" date="2016" name="Insect Biochem. Mol. Biol.">
        <title>Multifaceted biological insights from a draft genome sequence of the tobacco hornworm moth, Manduca sexta.</title>
        <authorList>
            <person name="Kanost M.R."/>
            <person name="Arrese E.L."/>
            <person name="Cao X."/>
            <person name="Chen Y.R."/>
            <person name="Chellapilla S."/>
            <person name="Goldsmith M.R."/>
            <person name="Grosse-Wilde E."/>
            <person name="Heckel D.G."/>
            <person name="Herndon N."/>
            <person name="Jiang H."/>
            <person name="Papanicolaou A."/>
            <person name="Qu J."/>
            <person name="Soulages J.L."/>
            <person name="Vogel H."/>
            <person name="Walters J."/>
            <person name="Waterhouse R.M."/>
            <person name="Ahn S.J."/>
            <person name="Almeida F.C."/>
            <person name="An C."/>
            <person name="Aqrawi P."/>
            <person name="Bretschneider A."/>
            <person name="Bryant W.B."/>
            <person name="Bucks S."/>
            <person name="Chao H."/>
            <person name="Chevignon G."/>
            <person name="Christen J.M."/>
            <person name="Clarke D.F."/>
            <person name="Dittmer N.T."/>
            <person name="Ferguson L.C.F."/>
            <person name="Garavelou S."/>
            <person name="Gordon K.H.J."/>
            <person name="Gunaratna R.T."/>
            <person name="Han Y."/>
            <person name="Hauser F."/>
            <person name="He Y."/>
            <person name="Heidel-Fischer H."/>
            <person name="Hirsh A."/>
            <person name="Hu Y."/>
            <person name="Jiang H."/>
            <person name="Kalra D."/>
            <person name="Klinner C."/>
            <person name="Konig C."/>
            <person name="Kovar C."/>
            <person name="Kroll A.R."/>
            <person name="Kuwar S.S."/>
            <person name="Lee S.L."/>
            <person name="Lehman R."/>
            <person name="Li K."/>
            <person name="Li Z."/>
            <person name="Liang H."/>
            <person name="Lovelace S."/>
            <person name="Lu Z."/>
            <person name="Mansfield J.H."/>
            <person name="McCulloch K.J."/>
            <person name="Mathew T."/>
            <person name="Morton B."/>
            <person name="Muzny D.M."/>
            <person name="Neunemann D."/>
            <person name="Ongeri F."/>
            <person name="Pauchet Y."/>
            <person name="Pu L.L."/>
            <person name="Pyrousis I."/>
            <person name="Rao X.J."/>
            <person name="Redding A."/>
            <person name="Roesel C."/>
            <person name="Sanchez-Gracia A."/>
            <person name="Schaack S."/>
            <person name="Shukla A."/>
            <person name="Tetreau G."/>
            <person name="Wang Y."/>
            <person name="Xiong G.H."/>
            <person name="Traut W."/>
            <person name="Walsh T.K."/>
            <person name="Worley K.C."/>
            <person name="Wu D."/>
            <person name="Wu W."/>
            <person name="Wu Y.Q."/>
            <person name="Zhang X."/>
            <person name="Zou Z."/>
            <person name="Zucker H."/>
            <person name="Briscoe A.D."/>
            <person name="Burmester T."/>
            <person name="Clem R.J."/>
            <person name="Feyereisen R."/>
            <person name="Grimmelikhuijzen C.J.P."/>
            <person name="Hamodrakas S.J."/>
            <person name="Hansson B.S."/>
            <person name="Huguet E."/>
            <person name="Jermiin L.S."/>
            <person name="Lan Q."/>
            <person name="Lehman H.K."/>
            <person name="Lorenzen M."/>
            <person name="Merzendorfer H."/>
            <person name="Michalopoulos I."/>
            <person name="Morton D.B."/>
            <person name="Muthukrishnan S."/>
            <person name="Oakeshott J.G."/>
            <person name="Palmer W."/>
            <person name="Park Y."/>
            <person name="Passarelli A.L."/>
            <person name="Rozas J."/>
            <person name="Schwartz L.M."/>
            <person name="Smith W."/>
            <person name="Southgate A."/>
            <person name="Vilcinskas A."/>
            <person name="Vogt R."/>
            <person name="Wang P."/>
            <person name="Werren J."/>
            <person name="Yu X.Q."/>
            <person name="Zhou J.J."/>
            <person name="Brown S.J."/>
            <person name="Scherer S.E."/>
            <person name="Richards S."/>
            <person name="Blissard G.W."/>
        </authorList>
    </citation>
    <scope>NUCLEOTIDE SEQUENCE</scope>
</reference>
<feature type="non-terminal residue" evidence="9">
    <location>
        <position position="300"/>
    </location>
</feature>
<dbReference type="FunFam" id="3.90.70.10:FF:000031">
    <property type="entry name" value="Cathepsin B"/>
    <property type="match status" value="1"/>
</dbReference>
<keyword evidence="6" id="KW-1015">Disulfide bond</keyword>
<dbReference type="InterPro" id="IPR000668">
    <property type="entry name" value="Peptidase_C1A_C"/>
</dbReference>
<dbReference type="Pfam" id="PF08127">
    <property type="entry name" value="Propeptide_C1"/>
    <property type="match status" value="1"/>
</dbReference>